<keyword evidence="3 5" id="KW-0227">DNA damage</keyword>
<dbReference type="Pfam" id="PF13589">
    <property type="entry name" value="HATPase_c_3"/>
    <property type="match status" value="1"/>
</dbReference>
<evidence type="ECO:0000256" key="1">
    <source>
        <dbReference type="ARBA" id="ARBA00006082"/>
    </source>
</evidence>
<dbReference type="InterPro" id="IPR014790">
    <property type="entry name" value="MutL_C"/>
</dbReference>
<evidence type="ECO:0000256" key="4">
    <source>
        <dbReference type="ARBA" id="ARBA00023204"/>
    </source>
</evidence>
<evidence type="ECO:0000259" key="6">
    <source>
        <dbReference type="SMART" id="SM00853"/>
    </source>
</evidence>
<evidence type="ECO:0000259" key="7">
    <source>
        <dbReference type="SMART" id="SM01340"/>
    </source>
</evidence>
<protein>
    <recommendedName>
        <fullName evidence="2 5">DNA mismatch repair protein MutL</fullName>
    </recommendedName>
</protein>
<dbReference type="SUPFAM" id="SSF118116">
    <property type="entry name" value="DNA mismatch repair protein MutL"/>
    <property type="match status" value="1"/>
</dbReference>
<dbReference type="InterPro" id="IPR036890">
    <property type="entry name" value="HATPase_C_sf"/>
</dbReference>
<dbReference type="FunFam" id="3.30.565.10:FF:000003">
    <property type="entry name" value="DNA mismatch repair endonuclease MutL"/>
    <property type="match status" value="1"/>
</dbReference>
<dbReference type="PATRIC" id="fig|1220535.3.peg.1139"/>
<evidence type="ECO:0000256" key="3">
    <source>
        <dbReference type="ARBA" id="ARBA00022763"/>
    </source>
</evidence>
<dbReference type="InterPro" id="IPR042120">
    <property type="entry name" value="MutL_C_dimsub"/>
</dbReference>
<dbReference type="eggNOG" id="COG0323">
    <property type="taxonomic scope" value="Bacteria"/>
</dbReference>
<keyword evidence="9" id="KW-1185">Reference proteome</keyword>
<dbReference type="CDD" id="cd16926">
    <property type="entry name" value="HATPase_MutL-MLH-PMS-like"/>
    <property type="match status" value="1"/>
</dbReference>
<dbReference type="NCBIfam" id="NF000953">
    <property type="entry name" value="PRK00095.2-4"/>
    <property type="match status" value="1"/>
</dbReference>
<dbReference type="GO" id="GO:0016887">
    <property type="term" value="F:ATP hydrolysis activity"/>
    <property type="evidence" value="ECO:0007669"/>
    <property type="project" value="InterPro"/>
</dbReference>
<keyword evidence="4 5" id="KW-0234">DNA repair</keyword>
<dbReference type="GO" id="GO:0030983">
    <property type="term" value="F:mismatched DNA binding"/>
    <property type="evidence" value="ECO:0007669"/>
    <property type="project" value="InterPro"/>
</dbReference>
<dbReference type="Gene3D" id="3.30.230.10">
    <property type="match status" value="1"/>
</dbReference>
<dbReference type="Gene3D" id="3.30.565.10">
    <property type="entry name" value="Histidine kinase-like ATPase, C-terminal domain"/>
    <property type="match status" value="1"/>
</dbReference>
<dbReference type="InterPro" id="IPR002099">
    <property type="entry name" value="MutL/Mlh/PMS"/>
</dbReference>
<dbReference type="SUPFAM" id="SSF55874">
    <property type="entry name" value="ATPase domain of HSP90 chaperone/DNA topoisomerase II/histidine kinase"/>
    <property type="match status" value="1"/>
</dbReference>
<dbReference type="InterPro" id="IPR038973">
    <property type="entry name" value="MutL/Mlh/Pms-like"/>
</dbReference>
<dbReference type="SMART" id="SM00853">
    <property type="entry name" value="MutL_C"/>
    <property type="match status" value="1"/>
</dbReference>
<reference evidence="8 9" key="1">
    <citation type="journal article" date="2012" name="J. Bacteriol.">
        <title>Genome Sequence of Strain IMCC14465, Isolated from the East Sea, Belonging to the PS1 Clade of Alphaproteobacteria.</title>
        <authorList>
            <person name="Yang S.J."/>
            <person name="Kang I."/>
            <person name="Cho J.C."/>
        </authorList>
    </citation>
    <scope>NUCLEOTIDE SEQUENCE [LARGE SCALE GENOMIC DNA]</scope>
    <source>
        <strain evidence="8 9">IMCC14465</strain>
    </source>
</reference>
<dbReference type="InterPro" id="IPR020568">
    <property type="entry name" value="Ribosomal_Su5_D2-typ_SF"/>
</dbReference>
<dbReference type="GO" id="GO:0005524">
    <property type="term" value="F:ATP binding"/>
    <property type="evidence" value="ECO:0007669"/>
    <property type="project" value="InterPro"/>
</dbReference>
<evidence type="ECO:0000313" key="8">
    <source>
        <dbReference type="EMBL" id="EJW21349.1"/>
    </source>
</evidence>
<dbReference type="GO" id="GO:0032300">
    <property type="term" value="C:mismatch repair complex"/>
    <property type="evidence" value="ECO:0007669"/>
    <property type="project" value="InterPro"/>
</dbReference>
<dbReference type="InterPro" id="IPR014721">
    <property type="entry name" value="Ribsml_uS5_D2-typ_fold_subgr"/>
</dbReference>
<dbReference type="SMART" id="SM01340">
    <property type="entry name" value="DNA_mis_repair"/>
    <property type="match status" value="1"/>
</dbReference>
<dbReference type="InterPro" id="IPR020667">
    <property type="entry name" value="DNA_mismatch_repair_MutL"/>
</dbReference>
<dbReference type="Gene3D" id="3.30.1540.20">
    <property type="entry name" value="MutL, C-terminal domain, dimerisation subdomain"/>
    <property type="match status" value="1"/>
</dbReference>
<dbReference type="AlphaFoldDB" id="J9E067"/>
<dbReference type="InterPro" id="IPR014762">
    <property type="entry name" value="DNA_mismatch_repair_CS"/>
</dbReference>
<dbReference type="Proteomes" id="UP000004836">
    <property type="component" value="Unassembled WGS sequence"/>
</dbReference>
<sequence length="634" mass="68472">MKLEKKIRKLSEGTINRIAAGEVVERPFSVVKELVENAIDADATRIDITLGAGGKSLIIVSDNGHGMTPDDMMLAIERHATSKLPEGDGGDRLFRVSTLGFRGEALPSIGAVAKMTITSRPIENSDTHEAQKNAPISAMQLDITAGKIGDLKPASGTQGTRIEVRDLFFATPARLKFLKSDRAETTAVGDVVRRLAMAYPGVGFSLTSEGRRSFAVTTEPDGSDASRLNRLAAVMGQDFGQNAVPVLAERETEKGHMRLTGFAGLPTFNRASAQMQYLFVNGRPVKDRLLNGAVRGAYQDFLARNRHPAVALFIELDSSEVDVNVHPAKTEVRFRDPGLIRSMIVGALRTALAEAGHRASTTVADTALRSFSVPSYGRGGGEKPSAPPMMNSTQMQDAADSLQGGFAQLSGYEAPPQTHEDQSGEPHISSFGNENISESVDAYPLGLARAQLHETYVLAQTGDGLVIVDQHAAHERLVYERMKEDMAAQGVERQILLLPEVVELESAEADRLMGRSAELAEIGFVLESFGEGAVLVREIPTLFRGADVKQLVQDLTDEIADLGAALAIKEKLEEICSTLACHGSVRSGRRLNGAEMNALLREMEATPHAGQCNHGRPTYVELKLADIEKLFGRR</sequence>
<dbReference type="InterPro" id="IPR042121">
    <property type="entry name" value="MutL_C_regsub"/>
</dbReference>
<dbReference type="Pfam" id="PF08676">
    <property type="entry name" value="MutL_C"/>
    <property type="match status" value="1"/>
</dbReference>
<dbReference type="HAMAP" id="MF_00149">
    <property type="entry name" value="DNA_mis_repair"/>
    <property type="match status" value="1"/>
</dbReference>
<dbReference type="InterPro" id="IPR013507">
    <property type="entry name" value="DNA_mismatch_S5_2-like"/>
</dbReference>
<evidence type="ECO:0000256" key="5">
    <source>
        <dbReference type="HAMAP-Rule" id="MF_00149"/>
    </source>
</evidence>
<dbReference type="SUPFAM" id="SSF54211">
    <property type="entry name" value="Ribosomal protein S5 domain 2-like"/>
    <property type="match status" value="1"/>
</dbReference>
<dbReference type="PANTHER" id="PTHR10073:SF12">
    <property type="entry name" value="DNA MISMATCH REPAIR PROTEIN MLH1"/>
    <property type="match status" value="1"/>
</dbReference>
<comment type="similarity">
    <text evidence="1 5">Belongs to the DNA mismatch repair MutL/HexB family.</text>
</comment>
<feature type="domain" description="MutL C-terminal dimerisation" evidence="6">
    <location>
        <begin position="448"/>
        <end position="591"/>
    </location>
</feature>
<dbReference type="InterPro" id="IPR037198">
    <property type="entry name" value="MutL_C_sf"/>
</dbReference>
<dbReference type="EMBL" id="ALYF01000003">
    <property type="protein sequence ID" value="EJW21349.1"/>
    <property type="molecule type" value="Genomic_DNA"/>
</dbReference>
<evidence type="ECO:0000256" key="2">
    <source>
        <dbReference type="ARBA" id="ARBA00021975"/>
    </source>
</evidence>
<dbReference type="Gene3D" id="3.30.1370.100">
    <property type="entry name" value="MutL, C-terminal domain, regulatory subdomain"/>
    <property type="match status" value="1"/>
</dbReference>
<dbReference type="Pfam" id="PF01119">
    <property type="entry name" value="DNA_mis_repair"/>
    <property type="match status" value="1"/>
</dbReference>
<comment type="function">
    <text evidence="5">This protein is involved in the repair of mismatches in DNA. It is required for dam-dependent methyl-directed DNA mismatch repair. May act as a 'molecular matchmaker', a protein that promotes the formation of a stable complex between two or more DNA-binding proteins in an ATP-dependent manner without itself being part of a final effector complex.</text>
</comment>
<evidence type="ECO:0000313" key="9">
    <source>
        <dbReference type="Proteomes" id="UP000004836"/>
    </source>
</evidence>
<dbReference type="OrthoDB" id="9763467at2"/>
<dbReference type="PROSITE" id="PS00058">
    <property type="entry name" value="DNA_MISMATCH_REPAIR_1"/>
    <property type="match status" value="1"/>
</dbReference>
<dbReference type="GO" id="GO:0140664">
    <property type="term" value="F:ATP-dependent DNA damage sensor activity"/>
    <property type="evidence" value="ECO:0007669"/>
    <property type="project" value="InterPro"/>
</dbReference>
<dbReference type="PANTHER" id="PTHR10073">
    <property type="entry name" value="DNA MISMATCH REPAIR PROTEIN MLH, PMS, MUTL"/>
    <property type="match status" value="1"/>
</dbReference>
<dbReference type="GO" id="GO:0006298">
    <property type="term" value="P:mismatch repair"/>
    <property type="evidence" value="ECO:0007669"/>
    <property type="project" value="UniProtKB-UniRule"/>
</dbReference>
<name>J9E067_9PROT</name>
<proteinExistence type="inferred from homology"/>
<dbReference type="CDD" id="cd03482">
    <property type="entry name" value="MutL_Trans_MutL"/>
    <property type="match status" value="1"/>
</dbReference>
<gene>
    <name evidence="5" type="primary">mutL</name>
    <name evidence="8" type="ORF">IMCC14465_11450</name>
</gene>
<dbReference type="STRING" id="1220535.IMCC14465_11450"/>
<dbReference type="NCBIfam" id="TIGR00585">
    <property type="entry name" value="mutl"/>
    <property type="match status" value="1"/>
</dbReference>
<accession>J9E067</accession>
<feature type="domain" description="DNA mismatch repair protein S5" evidence="7">
    <location>
        <begin position="231"/>
        <end position="353"/>
    </location>
</feature>
<organism evidence="8 9">
    <name type="scientific">alpha proteobacterium IMCC14465</name>
    <dbReference type="NCBI Taxonomy" id="1220535"/>
    <lineage>
        <taxon>Bacteria</taxon>
        <taxon>Pseudomonadati</taxon>
        <taxon>Pseudomonadota</taxon>
        <taxon>Alphaproteobacteria</taxon>
        <taxon>PS1 clade</taxon>
    </lineage>
</organism>
<comment type="caution">
    <text evidence="8">The sequence shown here is derived from an EMBL/GenBank/DDBJ whole genome shotgun (WGS) entry which is preliminary data.</text>
</comment>